<dbReference type="GO" id="GO:0016757">
    <property type="term" value="F:glycosyltransferase activity"/>
    <property type="evidence" value="ECO:0007669"/>
    <property type="project" value="InterPro"/>
</dbReference>
<keyword evidence="3" id="KW-1185">Reference proteome</keyword>
<evidence type="ECO:0000259" key="1">
    <source>
        <dbReference type="Pfam" id="PF00534"/>
    </source>
</evidence>
<dbReference type="SUPFAM" id="SSF53756">
    <property type="entry name" value="UDP-Glycosyltransferase/glycogen phosphorylase"/>
    <property type="match status" value="1"/>
</dbReference>
<accession>A0A940X8Z8</accession>
<dbReference type="PANTHER" id="PTHR45947:SF3">
    <property type="entry name" value="SULFOQUINOVOSYL TRANSFERASE SQD2"/>
    <property type="match status" value="1"/>
</dbReference>
<dbReference type="InterPro" id="IPR050194">
    <property type="entry name" value="Glycosyltransferase_grp1"/>
</dbReference>
<dbReference type="Pfam" id="PF00534">
    <property type="entry name" value="Glycos_transf_1"/>
    <property type="match status" value="1"/>
</dbReference>
<dbReference type="Gene3D" id="3.40.50.2000">
    <property type="entry name" value="Glycogen Phosphorylase B"/>
    <property type="match status" value="1"/>
</dbReference>
<comment type="caution">
    <text evidence="2">The sequence shown here is derived from an EMBL/GenBank/DDBJ whole genome shotgun (WGS) entry which is preliminary data.</text>
</comment>
<evidence type="ECO:0000313" key="2">
    <source>
        <dbReference type="EMBL" id="MBP4137827.1"/>
    </source>
</evidence>
<protein>
    <submittedName>
        <fullName evidence="2">Glycosyltransferase</fullName>
    </submittedName>
</protein>
<dbReference type="PANTHER" id="PTHR45947">
    <property type="entry name" value="SULFOQUINOVOSYL TRANSFERASE SQD2"/>
    <property type="match status" value="1"/>
</dbReference>
<dbReference type="RefSeq" id="WP_210665832.1">
    <property type="nucleotide sequence ID" value="NZ_JAGFBV010000008.1"/>
</dbReference>
<evidence type="ECO:0000313" key="3">
    <source>
        <dbReference type="Proteomes" id="UP000675047"/>
    </source>
</evidence>
<feature type="domain" description="Glycosyl transferase family 1" evidence="1">
    <location>
        <begin position="206"/>
        <end position="346"/>
    </location>
</feature>
<name>A0A940X8Z8_9FLAO</name>
<sequence length="382" mass="43942">MKKKILLFGPIGDFGGRELEAGFIASILSTQYDVDVCTTSVVSDQSQVFGFNKNQKVFSLNDLLCNDDFTIKTLSFLAYLKNRFRGSFRNYANNVVVKRYFKYDKKVNNILEELVKQYNAVLICANLSSNYITDIVAFSKKYNVKVVFRTTGQIKDIKFDYLHNVDLFIHHSISNAGKLKLENYKIIDQCSFIEDKLLSLVNNNSNTNFLLLGRLSAEKGFEEAIDFFMRCKGEMDNLTIVGDGELKEKLQLKYASFPEIKFTGFIKSEDLDKIFSEIDCLIIPSLEESGPLVGIEAMVAAKSIISTKVGAMEERLQHTLNDFWFDINDYNSFEREFNRFKNLDYQFLNEISQSLRNKYKKVYSIESISIKYLKSIDKVLEA</sequence>
<dbReference type="InterPro" id="IPR001296">
    <property type="entry name" value="Glyco_trans_1"/>
</dbReference>
<proteinExistence type="predicted"/>
<dbReference type="AlphaFoldDB" id="A0A940X8Z8"/>
<dbReference type="EMBL" id="JAGFBV010000008">
    <property type="protein sequence ID" value="MBP4137827.1"/>
    <property type="molecule type" value="Genomic_DNA"/>
</dbReference>
<organism evidence="2 3">
    <name type="scientific">Flavobacterium geliluteum</name>
    <dbReference type="NCBI Taxonomy" id="2816120"/>
    <lineage>
        <taxon>Bacteria</taxon>
        <taxon>Pseudomonadati</taxon>
        <taxon>Bacteroidota</taxon>
        <taxon>Flavobacteriia</taxon>
        <taxon>Flavobacteriales</taxon>
        <taxon>Flavobacteriaceae</taxon>
        <taxon>Flavobacterium</taxon>
    </lineage>
</organism>
<reference evidence="2 3" key="1">
    <citation type="submission" date="2021-03" db="EMBL/GenBank/DDBJ databases">
        <title>Flavobacterium Flabelliformis Sp. Nov. And Flavobacterium Geliluteum Sp. Nov., Two Novel Multidrug Resistant Psychrophilic Species Isolated From Antarctica.</title>
        <authorList>
            <person name="Kralova S."/>
            <person name="Busse H.J."/>
            <person name="Bezdicek M."/>
            <person name="Nykrynova M."/>
            <person name="Kroupova E."/>
            <person name="Krsek D."/>
            <person name="Sedlacek I."/>
        </authorList>
    </citation>
    <scope>NUCLEOTIDE SEQUENCE [LARGE SCALE GENOMIC DNA]</scope>
    <source>
        <strain evidence="2 3">P7388</strain>
    </source>
</reference>
<gene>
    <name evidence="2" type="ORF">J3495_06965</name>
</gene>
<dbReference type="Proteomes" id="UP000675047">
    <property type="component" value="Unassembled WGS sequence"/>
</dbReference>